<organism evidence="3 4">
    <name type="scientific">Agaricus bisporus var. burnettii</name>
    <dbReference type="NCBI Taxonomy" id="192524"/>
    <lineage>
        <taxon>Eukaryota</taxon>
        <taxon>Fungi</taxon>
        <taxon>Dikarya</taxon>
        <taxon>Basidiomycota</taxon>
        <taxon>Agaricomycotina</taxon>
        <taxon>Agaricomycetes</taxon>
        <taxon>Agaricomycetidae</taxon>
        <taxon>Agaricales</taxon>
        <taxon>Agaricineae</taxon>
        <taxon>Agaricaceae</taxon>
        <taxon>Agaricus</taxon>
    </lineage>
</organism>
<keyword evidence="1" id="KW-0732">Signal</keyword>
<dbReference type="Proteomes" id="UP000629468">
    <property type="component" value="Unassembled WGS sequence"/>
</dbReference>
<evidence type="ECO:0000256" key="1">
    <source>
        <dbReference type="SAM" id="SignalP"/>
    </source>
</evidence>
<protein>
    <recommendedName>
        <fullName evidence="2">DUF6699 domain-containing protein</fullName>
    </recommendedName>
</protein>
<evidence type="ECO:0000313" key="3">
    <source>
        <dbReference type="EMBL" id="KAF7763652.1"/>
    </source>
</evidence>
<evidence type="ECO:0000259" key="2">
    <source>
        <dbReference type="Pfam" id="PF20415"/>
    </source>
</evidence>
<feature type="domain" description="DUF6699" evidence="2">
    <location>
        <begin position="196"/>
        <end position="329"/>
    </location>
</feature>
<proteinExistence type="predicted"/>
<sequence>MPIMSLHRWLGLCTTAVSAIHSPRCFPDQSRMAIIAYNSLISRPSDKSGLTHCASVNKAKISSAIAFSSGVAATSRHLFQGGLCMERNHMSIRGIGTPGLFKRTQDRLIRNLFFFVPPPSANHTHYVLHIVPDKMRSAPHVSFLVDSASPRSSLSSDYASDSSDDSLPLTAEPKIKLHPLLTRSPERIYNHFNYHIFWDICDEPRYAQYVETLDTHEHLRADDWNALATEPAVQSLRIRYSMQENYELIVKAQTNTGVTIAEIFMALYDHFRRPSKGDESRGKNSLRMEIALDKRTANVDRSNRAPRTTGLSKGDEMMKFTRFAGMDVEPGKKYTIRLTLKGRDSF</sequence>
<feature type="signal peptide" evidence="1">
    <location>
        <begin position="1"/>
        <end position="19"/>
    </location>
</feature>
<dbReference type="EMBL" id="JABXXO010000011">
    <property type="protein sequence ID" value="KAF7763652.1"/>
    <property type="molecule type" value="Genomic_DNA"/>
</dbReference>
<dbReference type="AlphaFoldDB" id="A0A8H7C693"/>
<name>A0A8H7C693_AGABI</name>
<accession>A0A8H7C693</accession>
<feature type="chain" id="PRO_5034338961" description="DUF6699 domain-containing protein" evidence="1">
    <location>
        <begin position="20"/>
        <end position="346"/>
    </location>
</feature>
<comment type="caution">
    <text evidence="3">The sequence shown here is derived from an EMBL/GenBank/DDBJ whole genome shotgun (WGS) entry which is preliminary data.</text>
</comment>
<reference evidence="3 4" key="1">
    <citation type="journal article" name="Sci. Rep.">
        <title>Telomere-to-telomere assembled and centromere annotated genomes of the two main subspecies of the button mushroom Agaricus bisporus reveal especially polymorphic chromosome ends.</title>
        <authorList>
            <person name="Sonnenberg A.S.M."/>
            <person name="Sedaghat-Telgerd N."/>
            <person name="Lavrijssen B."/>
            <person name="Ohm R.A."/>
            <person name="Hendrickx P.M."/>
            <person name="Scholtmeijer K."/>
            <person name="Baars J.J.P."/>
            <person name="van Peer A."/>
        </authorList>
    </citation>
    <scope>NUCLEOTIDE SEQUENCE [LARGE SCALE GENOMIC DNA]</scope>
    <source>
        <strain evidence="3 4">H119_p4</strain>
    </source>
</reference>
<dbReference type="Pfam" id="PF20415">
    <property type="entry name" value="DUF6699"/>
    <property type="match status" value="1"/>
</dbReference>
<dbReference type="InterPro" id="IPR046522">
    <property type="entry name" value="DUF6699"/>
</dbReference>
<evidence type="ECO:0000313" key="4">
    <source>
        <dbReference type="Proteomes" id="UP000629468"/>
    </source>
</evidence>
<gene>
    <name evidence="3" type="ORF">Agabi119p4_8189</name>
</gene>